<evidence type="ECO:0000313" key="2">
    <source>
        <dbReference type="Proteomes" id="UP000053260"/>
    </source>
</evidence>
<dbReference type="STRING" id="909626.AQJ91_30860"/>
<organism evidence="1 2">
    <name type="scientific">Streptomyces dysideae</name>
    <dbReference type="NCBI Taxonomy" id="909626"/>
    <lineage>
        <taxon>Bacteria</taxon>
        <taxon>Bacillati</taxon>
        <taxon>Actinomycetota</taxon>
        <taxon>Actinomycetes</taxon>
        <taxon>Kitasatosporales</taxon>
        <taxon>Streptomycetaceae</taxon>
        <taxon>Streptomyces</taxon>
    </lineage>
</organism>
<comment type="caution">
    <text evidence="1">The sequence shown here is derived from an EMBL/GenBank/DDBJ whole genome shotgun (WGS) entry which is preliminary data.</text>
</comment>
<gene>
    <name evidence="1" type="ORF">AQJ91_30860</name>
</gene>
<name>A0A101UV05_9ACTN</name>
<evidence type="ECO:0000313" key="1">
    <source>
        <dbReference type="EMBL" id="KUO17378.1"/>
    </source>
</evidence>
<dbReference type="Proteomes" id="UP000053260">
    <property type="component" value="Unassembled WGS sequence"/>
</dbReference>
<accession>A0A101UV05</accession>
<proteinExistence type="predicted"/>
<sequence length="182" mass="20323">MSEWRGGGVVSESVSVGGDFKELGPERGGELAARWWQWALSAPDDRSPVRDQTGEFAGWRQPDDVWFLAGTYGGRVVRRCSMPSGRPVFFPVFNTQRPLTLTSREPMVMEVAEAEACLNGAPLPMQEFTSKPFRAALRRRIAWGLWCAFDPLPAGHYVVEIKARTTGGFWVDTTYHLDVVDS</sequence>
<keyword evidence="2" id="KW-1185">Reference proteome</keyword>
<reference evidence="1 2" key="1">
    <citation type="submission" date="2015-10" db="EMBL/GenBank/DDBJ databases">
        <title>Draft genome sequence of Streptomyces sp. RV15, isolated from a marine sponge.</title>
        <authorList>
            <person name="Ruckert C."/>
            <person name="Abdelmohsen U.R."/>
            <person name="Winkler A."/>
            <person name="Hentschel U."/>
            <person name="Kalinowski J."/>
            <person name="Kampfer P."/>
            <person name="Glaeser S."/>
        </authorList>
    </citation>
    <scope>NUCLEOTIDE SEQUENCE [LARGE SCALE GENOMIC DNA]</scope>
    <source>
        <strain evidence="1 2">RV15</strain>
    </source>
</reference>
<dbReference type="EMBL" id="LMXB01000076">
    <property type="protein sequence ID" value="KUO17378.1"/>
    <property type="molecule type" value="Genomic_DNA"/>
</dbReference>
<protein>
    <submittedName>
        <fullName evidence="1">Uncharacterized protein</fullName>
    </submittedName>
</protein>
<dbReference type="AlphaFoldDB" id="A0A101UV05"/>